<dbReference type="InterPro" id="IPR036396">
    <property type="entry name" value="Cyt_P450_sf"/>
</dbReference>
<evidence type="ECO:0000313" key="10">
    <source>
        <dbReference type="RefSeq" id="XP_022247564.1"/>
    </source>
</evidence>
<sequence>MILSLLISLALISLGAYWYSWRRKKMRFFEDLGIPGPKPDLITGNLREYINKGFTRCQVEWTNKYGNCVGYFLGIKPILSIGDPDILRDIQVKEFLSFADRPPTIPGGQTPVGLASDALISLKGQSWKRVRNILTPTFSSSKLKQLTQLINDAVGILLNKIREKASKRQRFDIYQFYEQITLDIIGRAAFGIKTNSQTDTNDFFLINVQQMLKSSISKTAFIIQLCFPELLPFFIPFRRLVELIRMWRGNSPIGQLLEACAKVVKLRKKSPKEQRIDLLQLMLDAQMSDELETFPKSELTSDNDSQCFKTKLFNENLSDMGQHSISNSEILANCLLFLLAGYETTCTTLGFTTHFLVNHPQVQEKLRKEINSVLEKEKALDYSSISKLQYLDQVLSEVLRMYPPVPAFVNRECIRDYRYGTLYIPKGTTVQVPVWALHYNPDYWTEPETFDPERFSPNESQPTTSMVYQPFGEGPRNCIGKRFALLEMKIIVAQILRYFILKPDEKTENEKIMMKEKLFQIVPRFGVIVSAESV</sequence>
<dbReference type="Proteomes" id="UP000694941">
    <property type="component" value="Unplaced"/>
</dbReference>
<keyword evidence="4 8" id="KW-0560">Oxidoreductase</keyword>
<dbReference type="PANTHER" id="PTHR24302">
    <property type="entry name" value="CYTOCHROME P450 FAMILY 3"/>
    <property type="match status" value="1"/>
</dbReference>
<name>A0ABM1SVA8_LIMPO</name>
<keyword evidence="3 8" id="KW-0479">Metal-binding</keyword>
<evidence type="ECO:0000256" key="2">
    <source>
        <dbReference type="ARBA" id="ARBA00022617"/>
    </source>
</evidence>
<evidence type="ECO:0000313" key="9">
    <source>
        <dbReference type="Proteomes" id="UP000694941"/>
    </source>
</evidence>
<dbReference type="SUPFAM" id="SSF48264">
    <property type="entry name" value="Cytochrome P450"/>
    <property type="match status" value="1"/>
</dbReference>
<keyword evidence="5 8" id="KW-0408">Iron</keyword>
<keyword evidence="2 8" id="KW-0349">Heme</keyword>
<evidence type="ECO:0000256" key="5">
    <source>
        <dbReference type="ARBA" id="ARBA00023004"/>
    </source>
</evidence>
<evidence type="ECO:0000256" key="7">
    <source>
        <dbReference type="ARBA" id="ARBA00043906"/>
    </source>
</evidence>
<dbReference type="PRINTS" id="PR00385">
    <property type="entry name" value="P450"/>
</dbReference>
<dbReference type="InterPro" id="IPR001128">
    <property type="entry name" value="Cyt_P450"/>
</dbReference>
<dbReference type="PANTHER" id="PTHR24302:SF15">
    <property type="entry name" value="FATTY-ACID PEROXYGENASE"/>
    <property type="match status" value="1"/>
</dbReference>
<dbReference type="InterPro" id="IPR017972">
    <property type="entry name" value="Cyt_P450_CS"/>
</dbReference>
<evidence type="ECO:0000256" key="3">
    <source>
        <dbReference type="ARBA" id="ARBA00022723"/>
    </source>
</evidence>
<protein>
    <submittedName>
        <fullName evidence="10">Cytochrome P450 3A13-like</fullName>
    </submittedName>
</protein>
<dbReference type="InterPro" id="IPR002401">
    <property type="entry name" value="Cyt_P450_E_grp-I"/>
</dbReference>
<keyword evidence="9" id="KW-1185">Reference proteome</keyword>
<evidence type="ECO:0000256" key="4">
    <source>
        <dbReference type="ARBA" id="ARBA00023002"/>
    </source>
</evidence>
<comment type="similarity">
    <text evidence="1 8">Belongs to the cytochrome P450 family.</text>
</comment>
<dbReference type="PRINTS" id="PR00463">
    <property type="entry name" value="EP450I"/>
</dbReference>
<reference evidence="10" key="1">
    <citation type="submission" date="2025-08" db="UniProtKB">
        <authorList>
            <consortium name="RefSeq"/>
        </authorList>
    </citation>
    <scope>IDENTIFICATION</scope>
    <source>
        <tissue evidence="10">Muscle</tissue>
    </source>
</reference>
<gene>
    <name evidence="10" type="primary">LOC106464168</name>
</gene>
<keyword evidence="6 8" id="KW-0503">Monooxygenase</keyword>
<proteinExistence type="inferred from homology"/>
<dbReference type="PROSITE" id="PS00086">
    <property type="entry name" value="CYTOCHROME_P450"/>
    <property type="match status" value="1"/>
</dbReference>
<dbReference type="CDD" id="cd11055">
    <property type="entry name" value="CYP3A-like"/>
    <property type="match status" value="1"/>
</dbReference>
<evidence type="ECO:0000256" key="8">
    <source>
        <dbReference type="RuleBase" id="RU000461"/>
    </source>
</evidence>
<evidence type="ECO:0000256" key="1">
    <source>
        <dbReference type="ARBA" id="ARBA00010617"/>
    </source>
</evidence>
<organism evidence="9 10">
    <name type="scientific">Limulus polyphemus</name>
    <name type="common">Atlantic horseshoe crab</name>
    <dbReference type="NCBI Taxonomy" id="6850"/>
    <lineage>
        <taxon>Eukaryota</taxon>
        <taxon>Metazoa</taxon>
        <taxon>Ecdysozoa</taxon>
        <taxon>Arthropoda</taxon>
        <taxon>Chelicerata</taxon>
        <taxon>Merostomata</taxon>
        <taxon>Xiphosura</taxon>
        <taxon>Limulidae</taxon>
        <taxon>Limulus</taxon>
    </lineage>
</organism>
<dbReference type="GeneID" id="106464168"/>
<dbReference type="InterPro" id="IPR050705">
    <property type="entry name" value="Cytochrome_P450_3A"/>
</dbReference>
<evidence type="ECO:0000256" key="6">
    <source>
        <dbReference type="ARBA" id="ARBA00023033"/>
    </source>
</evidence>
<dbReference type="Pfam" id="PF00067">
    <property type="entry name" value="p450"/>
    <property type="match status" value="1"/>
</dbReference>
<accession>A0ABM1SVA8</accession>
<dbReference type="RefSeq" id="XP_022247564.1">
    <property type="nucleotide sequence ID" value="XM_022391856.1"/>
</dbReference>
<comment type="function">
    <text evidence="7">Cytochromes P450 are a group of heme-thiolate monooxygenases. They oxidize a variety of structurally unrelated compounds, including steroids, fatty acids, and xenobiotics.</text>
</comment>
<dbReference type="Gene3D" id="1.10.630.10">
    <property type="entry name" value="Cytochrome P450"/>
    <property type="match status" value="1"/>
</dbReference>